<protein>
    <recommendedName>
        <fullName evidence="3">Polyketide cyclase</fullName>
    </recommendedName>
</protein>
<reference evidence="1 2" key="1">
    <citation type="submission" date="2019-09" db="EMBL/GenBank/DDBJ databases">
        <title>Taxonomy of Antarctic Massilia spp.: description of Massilia rubra sp. nov., Massilia aquatica sp. nov., Massilia mucilaginosa sp. nov., Massilia frigida sp. nov. isolated from streams, lakes and regoliths.</title>
        <authorList>
            <person name="Holochova P."/>
            <person name="Sedlacek I."/>
            <person name="Kralova S."/>
            <person name="Maslanova I."/>
            <person name="Busse H.-J."/>
            <person name="Stankova E."/>
            <person name="Vrbovska V."/>
            <person name="Kovarovic V."/>
            <person name="Bartak M."/>
            <person name="Svec P."/>
            <person name="Pantucek R."/>
        </authorList>
    </citation>
    <scope>NUCLEOTIDE SEQUENCE [LARGE SCALE GENOMIC DNA]</scope>
    <source>
        <strain evidence="1 2">CCM 8692</strain>
    </source>
</reference>
<dbReference type="EMBL" id="VUYU01000016">
    <property type="protein sequence ID" value="NHZ36238.1"/>
    <property type="molecule type" value="Genomic_DNA"/>
</dbReference>
<evidence type="ECO:0008006" key="3">
    <source>
        <dbReference type="Google" id="ProtNLM"/>
    </source>
</evidence>
<proteinExistence type="predicted"/>
<dbReference type="RefSeq" id="WP_167228124.1">
    <property type="nucleotide sequence ID" value="NZ_VUYU01000016.1"/>
</dbReference>
<gene>
    <name evidence="1" type="ORF">F0185_21960</name>
</gene>
<name>A0ABX0LN20_9BURK</name>
<accession>A0ABX0LN20</accession>
<evidence type="ECO:0000313" key="2">
    <source>
        <dbReference type="Proteomes" id="UP000785613"/>
    </source>
</evidence>
<comment type="caution">
    <text evidence="1">The sequence shown here is derived from an EMBL/GenBank/DDBJ whole genome shotgun (WGS) entry which is preliminary data.</text>
</comment>
<evidence type="ECO:0000313" key="1">
    <source>
        <dbReference type="EMBL" id="NHZ36238.1"/>
    </source>
</evidence>
<sequence length="133" mass="15537">MKFDRATVIAAAEYYIQHPAETLPKWFNSCVNMQGIPTKDNKWIITYFLENVFELAPSQHWKEISGRRVLVEVDKNTKEERLYIHWQGGTLIEFFKIAINKSDESSEILLDKDISQIDETTIENRSKPNKSES</sequence>
<organism evidence="1 2">
    <name type="scientific">Massilia rubra</name>
    <dbReference type="NCBI Taxonomy" id="2607910"/>
    <lineage>
        <taxon>Bacteria</taxon>
        <taxon>Pseudomonadati</taxon>
        <taxon>Pseudomonadota</taxon>
        <taxon>Betaproteobacteria</taxon>
        <taxon>Burkholderiales</taxon>
        <taxon>Oxalobacteraceae</taxon>
        <taxon>Telluria group</taxon>
        <taxon>Massilia</taxon>
    </lineage>
</organism>
<dbReference type="Proteomes" id="UP000785613">
    <property type="component" value="Unassembled WGS sequence"/>
</dbReference>
<keyword evidence="2" id="KW-1185">Reference proteome</keyword>